<dbReference type="PROSITE" id="PS51257">
    <property type="entry name" value="PROKAR_LIPOPROTEIN"/>
    <property type="match status" value="1"/>
</dbReference>
<dbReference type="Pfam" id="PF12741">
    <property type="entry name" value="SusD-like"/>
    <property type="match status" value="1"/>
</dbReference>
<dbReference type="RefSeq" id="WP_219480477.1">
    <property type="nucleotide sequence ID" value="NZ_JAHXCT010000003.1"/>
</dbReference>
<organism evidence="2 3">
    <name type="scientific">Hoylesella nanceiensis</name>
    <dbReference type="NCBI Taxonomy" id="425941"/>
    <lineage>
        <taxon>Bacteria</taxon>
        <taxon>Pseudomonadati</taxon>
        <taxon>Bacteroidota</taxon>
        <taxon>Bacteroidia</taxon>
        <taxon>Bacteroidales</taxon>
        <taxon>Prevotellaceae</taxon>
        <taxon>Hoylesella</taxon>
    </lineage>
</organism>
<evidence type="ECO:0000256" key="1">
    <source>
        <dbReference type="SAM" id="SignalP"/>
    </source>
</evidence>
<keyword evidence="3" id="KW-1185">Reference proteome</keyword>
<dbReference type="EMBL" id="JAHXCT010000003">
    <property type="protein sequence ID" value="MBW4769045.1"/>
    <property type="molecule type" value="Genomic_DNA"/>
</dbReference>
<evidence type="ECO:0000313" key="3">
    <source>
        <dbReference type="Proteomes" id="UP000788426"/>
    </source>
</evidence>
<keyword evidence="1" id="KW-0732">Signal</keyword>
<dbReference type="Proteomes" id="UP000788426">
    <property type="component" value="Unassembled WGS sequence"/>
</dbReference>
<sequence length="602" mass="67248">MKKYKFLVAFAAFAGTLSLQSCLDFDDPGAEFDSNTKNIEKVTERGEVDNIPYKLDITGDQAAAVIDKLQDYLNGGRAAQFSLRGGKNGEYPGEHQYQFQFSLGVDNYAQYAVIPHQNFVYSKVFVRSTYDIAPKFYGGANGSFGEVRKPAVQLLNHKSIDSIPEMKAVYLLIFNTAALENADIYGPFAYQDVKTNKQSAPYNYDNLETIYKSIVANIDTAVACFNYFPNKRADYKEKLISLLKENILITDDEANNATDFETWKRFANSLKLRMAMHIVKVNPTLARQWAEEAVASGVIEDTKHEVALRPNLIGFTNPLINITKWGDTRITASLVTLLESLKHPYLDDNFKLFTNNDNLIVNNKTNEKLEADTKVVGIRSGTHTGDGQGYDGNQYIAFSGVNPERFHGVPLYVMKLSEVCFLRAEGAVRGWNMGGSAEDFYNKGILASNCLDRTDTSVKNYESMMATYMAQTNATPVTYVDPTGDTENIESPTKIGVKWNDADSEETKLEKIITQKYIAAYPMSFEAWVDLRRTGYPKLFEVLNADESDGSLNQGDIIRRLPFPGRTDPATQADIQATGLKALNGPDVVGTRLWWDVNAPNF</sequence>
<gene>
    <name evidence="2" type="ORF">KZO38_04635</name>
</gene>
<dbReference type="InterPro" id="IPR024302">
    <property type="entry name" value="SusD-like"/>
</dbReference>
<accession>A0ABS6YBU6</accession>
<protein>
    <submittedName>
        <fullName evidence="2">SusD/RagB family nutrient-binding outer membrane lipoprotein</fullName>
    </submittedName>
</protein>
<keyword evidence="2" id="KW-0449">Lipoprotein</keyword>
<evidence type="ECO:0000313" key="2">
    <source>
        <dbReference type="EMBL" id="MBW4769045.1"/>
    </source>
</evidence>
<feature type="signal peptide" evidence="1">
    <location>
        <begin position="1"/>
        <end position="21"/>
    </location>
</feature>
<comment type="caution">
    <text evidence="2">The sequence shown here is derived from an EMBL/GenBank/DDBJ whole genome shotgun (WGS) entry which is preliminary data.</text>
</comment>
<proteinExistence type="predicted"/>
<feature type="chain" id="PRO_5047488207" evidence="1">
    <location>
        <begin position="22"/>
        <end position="602"/>
    </location>
</feature>
<reference evidence="2 3" key="1">
    <citation type="submission" date="2021-07" db="EMBL/GenBank/DDBJ databases">
        <title>Genomic diversity and antimicrobial resistance of Prevotella spp. isolated from chronic lung disease airways.</title>
        <authorList>
            <person name="Webb K.A."/>
            <person name="Olagoke O.S."/>
            <person name="Baird T."/>
            <person name="Neill J."/>
            <person name="Pham A."/>
            <person name="Wells T.J."/>
            <person name="Ramsay K.A."/>
            <person name="Bell S.C."/>
            <person name="Sarovich D.S."/>
            <person name="Price E.P."/>
        </authorList>
    </citation>
    <scope>NUCLEOTIDE SEQUENCE [LARGE SCALE GENOMIC DNA]</scope>
    <source>
        <strain evidence="2 3">SCHI0011.S.12</strain>
    </source>
</reference>
<name>A0ABS6YBU6_9BACT</name>